<name>A0AB73MRB3_9XANT</name>
<sequence>MRKPIFRSNFLLRAGRFLRPTWARARTTNLRRKLGFLLGSEVLAKAAQQIGHLQECARRFFFEESRFLLFELFQLFRKLSFGRRNRIKGGFAH</sequence>
<comment type="caution">
    <text evidence="1">The sequence shown here is derived from an EMBL/GenBank/DDBJ whole genome shotgun (WGS) entry which is preliminary data.</text>
</comment>
<dbReference type="EMBL" id="LOKA01000008">
    <property type="protein sequence ID" value="OOW84415.1"/>
    <property type="molecule type" value="Genomic_DNA"/>
</dbReference>
<dbReference type="AlphaFoldDB" id="A0AB73MRB3"/>
<organism evidence="1 2">
    <name type="scientific">Xanthomonas axonopodis pv. clitoriae</name>
    <dbReference type="NCBI Taxonomy" id="487828"/>
    <lineage>
        <taxon>Bacteria</taxon>
        <taxon>Pseudomonadati</taxon>
        <taxon>Pseudomonadota</taxon>
        <taxon>Gammaproteobacteria</taxon>
        <taxon>Lysobacterales</taxon>
        <taxon>Lysobacteraceae</taxon>
        <taxon>Xanthomonas</taxon>
    </lineage>
</organism>
<dbReference type="Proteomes" id="UP000190210">
    <property type="component" value="Unassembled WGS sequence"/>
</dbReference>
<protein>
    <submittedName>
        <fullName evidence="1">Uncharacterized protein</fullName>
    </submittedName>
</protein>
<proteinExistence type="predicted"/>
<evidence type="ECO:0000313" key="2">
    <source>
        <dbReference type="Proteomes" id="UP000190210"/>
    </source>
</evidence>
<gene>
    <name evidence="1" type="ORF">Xclt_08675</name>
</gene>
<accession>A0AB73MRB3</accession>
<reference evidence="1 2" key="1">
    <citation type="submission" date="2015-12" db="EMBL/GenBank/DDBJ databases">
        <authorList>
            <person name="Bansal K."/>
            <person name="Midha S."/>
            <person name="Patil P.B."/>
        </authorList>
    </citation>
    <scope>NUCLEOTIDE SEQUENCE [LARGE SCALE GENOMIC DNA]</scope>
    <source>
        <strain evidence="1 2">LMG9045</strain>
    </source>
</reference>
<evidence type="ECO:0000313" key="1">
    <source>
        <dbReference type="EMBL" id="OOW84415.1"/>
    </source>
</evidence>